<dbReference type="SFLD" id="SFLDG01129">
    <property type="entry name" value="C1.5:_HAD__Beta-PGM__Phosphata"/>
    <property type="match status" value="1"/>
</dbReference>
<accession>A0A401YED4</accession>
<reference evidence="2 3" key="1">
    <citation type="submission" date="2018-12" db="EMBL/GenBank/DDBJ databases">
        <title>Draft genome sequence of Embleya hyalina NBRC 13850T.</title>
        <authorList>
            <person name="Komaki H."/>
            <person name="Hosoyama A."/>
            <person name="Kimura A."/>
            <person name="Ichikawa N."/>
            <person name="Tamura T."/>
        </authorList>
    </citation>
    <scope>NUCLEOTIDE SEQUENCE [LARGE SCALE GENOMIC DNA]</scope>
    <source>
        <strain evidence="2 3">NBRC 13850</strain>
    </source>
</reference>
<dbReference type="SUPFAM" id="SSF56784">
    <property type="entry name" value="HAD-like"/>
    <property type="match status" value="1"/>
</dbReference>
<name>A0A401YED4_9ACTN</name>
<dbReference type="AlphaFoldDB" id="A0A401YED4"/>
<protein>
    <submittedName>
        <fullName evidence="2">Haloacid dehalogenase</fullName>
    </submittedName>
</protein>
<comment type="caution">
    <text evidence="2">The sequence shown here is derived from an EMBL/GenBank/DDBJ whole genome shotgun (WGS) entry which is preliminary data.</text>
</comment>
<dbReference type="InterPro" id="IPR023214">
    <property type="entry name" value="HAD_sf"/>
</dbReference>
<dbReference type="PANTHER" id="PTHR43316">
    <property type="entry name" value="HYDROLASE, HALOACID DELAHOGENASE-RELATED"/>
    <property type="match status" value="1"/>
</dbReference>
<dbReference type="Gene3D" id="3.40.50.1000">
    <property type="entry name" value="HAD superfamily/HAD-like"/>
    <property type="match status" value="1"/>
</dbReference>
<dbReference type="RefSeq" id="WP_126635246.1">
    <property type="nucleotide sequence ID" value="NZ_BIFH01000013.1"/>
</dbReference>
<dbReference type="PANTHER" id="PTHR43316:SF8">
    <property type="entry name" value="HAD FAMILY HYDROLASE"/>
    <property type="match status" value="1"/>
</dbReference>
<keyword evidence="3" id="KW-1185">Reference proteome</keyword>
<dbReference type="GO" id="GO:0016787">
    <property type="term" value="F:hydrolase activity"/>
    <property type="evidence" value="ECO:0007669"/>
    <property type="project" value="UniProtKB-KW"/>
</dbReference>
<dbReference type="OrthoDB" id="9810501at2"/>
<keyword evidence="1" id="KW-0378">Hydrolase</keyword>
<evidence type="ECO:0000256" key="1">
    <source>
        <dbReference type="ARBA" id="ARBA00022801"/>
    </source>
</evidence>
<dbReference type="Pfam" id="PF00702">
    <property type="entry name" value="Hydrolase"/>
    <property type="match status" value="1"/>
</dbReference>
<gene>
    <name evidence="2" type="ORF">EHYA_00590</name>
</gene>
<dbReference type="NCBIfam" id="TIGR01549">
    <property type="entry name" value="HAD-SF-IA-v1"/>
    <property type="match status" value="1"/>
</dbReference>
<dbReference type="InterPro" id="IPR006439">
    <property type="entry name" value="HAD-SF_hydro_IA"/>
</dbReference>
<dbReference type="SFLD" id="SFLDS00003">
    <property type="entry name" value="Haloacid_Dehalogenase"/>
    <property type="match status" value="1"/>
</dbReference>
<evidence type="ECO:0000313" key="2">
    <source>
        <dbReference type="EMBL" id="GCD92947.1"/>
    </source>
</evidence>
<evidence type="ECO:0000313" key="3">
    <source>
        <dbReference type="Proteomes" id="UP000286931"/>
    </source>
</evidence>
<dbReference type="EMBL" id="BIFH01000013">
    <property type="protein sequence ID" value="GCD92947.1"/>
    <property type="molecule type" value="Genomic_DNA"/>
</dbReference>
<organism evidence="2 3">
    <name type="scientific">Embleya hyalina</name>
    <dbReference type="NCBI Taxonomy" id="516124"/>
    <lineage>
        <taxon>Bacteria</taxon>
        <taxon>Bacillati</taxon>
        <taxon>Actinomycetota</taxon>
        <taxon>Actinomycetes</taxon>
        <taxon>Kitasatosporales</taxon>
        <taxon>Streptomycetaceae</taxon>
        <taxon>Embleya</taxon>
    </lineage>
</organism>
<sequence>MIRSVVLDIGETLLSDAREWRAWADWIGVPQYEFCITLGAVTGAGRHITEAFEYFRPGFDLTMEQRRREEAGRGERYDDGDLYPDVRPALSALRDMGLWVGVVGNQTAVAGRILRSLGLPVDYLSTSGEWGVGKPDPAFFDRVGREAEGEPEQIVYVGDHPDKDVLPAKRAGLRAAHIRRGPWGRLWADAPRVIEHADWRIDRLTELPELLRASGPR</sequence>
<dbReference type="Proteomes" id="UP000286931">
    <property type="component" value="Unassembled WGS sequence"/>
</dbReference>
<proteinExistence type="predicted"/>
<dbReference type="InterPro" id="IPR036412">
    <property type="entry name" value="HAD-like_sf"/>
</dbReference>
<dbReference type="InterPro" id="IPR051540">
    <property type="entry name" value="S-2-haloacid_dehalogenase"/>
</dbReference>